<protein>
    <submittedName>
        <fullName evidence="1">Uncharacterized protein</fullName>
    </submittedName>
</protein>
<dbReference type="Proteomes" id="UP000185192">
    <property type="component" value="Unassembled WGS sequence"/>
</dbReference>
<reference evidence="2" key="1">
    <citation type="submission" date="2016-11" db="EMBL/GenBank/DDBJ databases">
        <authorList>
            <person name="Varghese N."/>
            <person name="Submissions S."/>
        </authorList>
    </citation>
    <scope>NUCLEOTIDE SEQUENCE [LARGE SCALE GENOMIC DNA]</scope>
    <source>
        <strain evidence="2">DSM 22363</strain>
    </source>
</reference>
<evidence type="ECO:0000313" key="1">
    <source>
        <dbReference type="EMBL" id="SIN95544.1"/>
    </source>
</evidence>
<dbReference type="STRING" id="1123272.SAMN02745824_2425"/>
<proteinExistence type="predicted"/>
<accession>A0A1N6FJX1</accession>
<dbReference type="EMBL" id="FSQW01000002">
    <property type="protein sequence ID" value="SIN95544.1"/>
    <property type="molecule type" value="Genomic_DNA"/>
</dbReference>
<organism evidence="1 2">
    <name type="scientific">Parasphingorhabdus marina DSM 22363</name>
    <dbReference type="NCBI Taxonomy" id="1123272"/>
    <lineage>
        <taxon>Bacteria</taxon>
        <taxon>Pseudomonadati</taxon>
        <taxon>Pseudomonadota</taxon>
        <taxon>Alphaproteobacteria</taxon>
        <taxon>Sphingomonadales</taxon>
        <taxon>Sphingomonadaceae</taxon>
        <taxon>Parasphingorhabdus</taxon>
    </lineage>
</organism>
<sequence length="63" mass="6506">MSIMGLLTLNVHFVLVICIVPPMEASAGARILDKYGDDRAKNMVVGGPVIVGMSTNAGSTTGD</sequence>
<keyword evidence="2" id="KW-1185">Reference proteome</keyword>
<gene>
    <name evidence="1" type="ORF">SAMN02745824_2425</name>
</gene>
<dbReference type="RefSeq" id="WP_074205456.1">
    <property type="nucleotide sequence ID" value="NZ_FSQW01000002.1"/>
</dbReference>
<name>A0A1N6FJX1_9SPHN</name>
<evidence type="ECO:0000313" key="2">
    <source>
        <dbReference type="Proteomes" id="UP000185192"/>
    </source>
</evidence>
<dbReference type="AlphaFoldDB" id="A0A1N6FJX1"/>